<evidence type="ECO:0000256" key="1">
    <source>
        <dbReference type="SAM" id="MobiDB-lite"/>
    </source>
</evidence>
<feature type="region of interest" description="Disordered" evidence="1">
    <location>
        <begin position="223"/>
        <end position="245"/>
    </location>
</feature>
<dbReference type="PANTHER" id="PTHR31859:SF1">
    <property type="entry name" value="TETRATRICOPEPTIDE REPEAT PROTEIN 39C"/>
    <property type="match status" value="1"/>
</dbReference>
<gene>
    <name evidence="2" type="ORF">HPULCUR_006496</name>
</gene>
<dbReference type="InterPro" id="IPR019412">
    <property type="entry name" value="IML2/TPR_39"/>
</dbReference>
<accession>A0ABP9Y256</accession>
<proteinExistence type="predicted"/>
<comment type="caution">
    <text evidence="2">The sequence shown here is derived from an EMBL/GenBank/DDBJ whole genome shotgun (WGS) entry which is preliminary data.</text>
</comment>
<protein>
    <submittedName>
        <fullName evidence="2">Uncharacterized protein</fullName>
    </submittedName>
</protein>
<dbReference type="Pfam" id="PF10300">
    <property type="entry name" value="Iml2-TPR_39"/>
    <property type="match status" value="1"/>
</dbReference>
<dbReference type="EMBL" id="BAABUJ010000017">
    <property type="protein sequence ID" value="GAA5801054.1"/>
    <property type="molecule type" value="Genomic_DNA"/>
</dbReference>
<keyword evidence="3" id="KW-1185">Reference proteome</keyword>
<name>A0ABP9Y256_9FUNG</name>
<sequence length="365" mass="41117">MLRQLNNISRLTTSSIKYAANNTAALVGLSASSRDDPTLPSPQLIAYWITETQRGLDAFFNDEFEVAQLIFLQHHEESPFHAVGFALIAYVEAMLGFETEKILIALDRIAAAEVLARQFAKKARKKSWHNRKGHDEETDDTLSFTDEKGFTNKKTKNPEIQYELLATNCMLMSSTIQFLRNSWLEYMKAAYKLRKAYKLYEQMFESLTGQKASEYASVLKSSSIRQQQQSGRKATPFEQQPQQQQHSGNTISLSSLLANSPHVKASWNDKRISLFHIPPTSSSRKSSIDSNTQTKLKRRPMSNLDLLCSIENMSSSCDSFVAIDNAIESGIFFGTGLFSLIFSLLPPGGKIYTLLLLYITLNLLL</sequence>
<dbReference type="Proteomes" id="UP001476247">
    <property type="component" value="Unassembled WGS sequence"/>
</dbReference>
<evidence type="ECO:0000313" key="2">
    <source>
        <dbReference type="EMBL" id="GAA5801054.1"/>
    </source>
</evidence>
<evidence type="ECO:0000313" key="3">
    <source>
        <dbReference type="Proteomes" id="UP001476247"/>
    </source>
</evidence>
<dbReference type="PANTHER" id="PTHR31859">
    <property type="entry name" value="TETRATRICOPEPTIDE REPEAT PROTEIN 39 FAMILY MEMBER"/>
    <property type="match status" value="1"/>
</dbReference>
<organism evidence="2 3">
    <name type="scientific">Helicostylum pulchrum</name>
    <dbReference type="NCBI Taxonomy" id="562976"/>
    <lineage>
        <taxon>Eukaryota</taxon>
        <taxon>Fungi</taxon>
        <taxon>Fungi incertae sedis</taxon>
        <taxon>Mucoromycota</taxon>
        <taxon>Mucoromycotina</taxon>
        <taxon>Mucoromycetes</taxon>
        <taxon>Mucorales</taxon>
        <taxon>Mucorineae</taxon>
        <taxon>Mucoraceae</taxon>
        <taxon>Helicostylum</taxon>
    </lineage>
</organism>
<reference evidence="2 3" key="1">
    <citation type="submission" date="2024-04" db="EMBL/GenBank/DDBJ databases">
        <title>genome sequences of Mucor flavus KT1a and Helicostylum pulchrum KT1b strains isolation_sourced from the surface of a dry-aged beef.</title>
        <authorList>
            <person name="Toyotome T."/>
            <person name="Hosono M."/>
            <person name="Torimaru M."/>
            <person name="Fukuda K."/>
            <person name="Mikami N."/>
        </authorList>
    </citation>
    <scope>NUCLEOTIDE SEQUENCE [LARGE SCALE GENOMIC DNA]</scope>
    <source>
        <strain evidence="2 3">KT1b</strain>
    </source>
</reference>